<protein>
    <submittedName>
        <fullName evidence="1">7737_t:CDS:1</fullName>
    </submittedName>
</protein>
<comment type="caution">
    <text evidence="1">The sequence shown here is derived from an EMBL/GenBank/DDBJ whole genome shotgun (WGS) entry which is preliminary data.</text>
</comment>
<proteinExistence type="predicted"/>
<reference evidence="1" key="1">
    <citation type="submission" date="2021-06" db="EMBL/GenBank/DDBJ databases">
        <authorList>
            <person name="Kallberg Y."/>
            <person name="Tangrot J."/>
            <person name="Rosling A."/>
        </authorList>
    </citation>
    <scope>NUCLEOTIDE SEQUENCE</scope>
    <source>
        <strain evidence="1">IA702</strain>
    </source>
</reference>
<keyword evidence="2" id="KW-1185">Reference proteome</keyword>
<gene>
    <name evidence="1" type="ORF">POCULU_LOCUS5624</name>
</gene>
<organism evidence="1 2">
    <name type="scientific">Paraglomus occultum</name>
    <dbReference type="NCBI Taxonomy" id="144539"/>
    <lineage>
        <taxon>Eukaryota</taxon>
        <taxon>Fungi</taxon>
        <taxon>Fungi incertae sedis</taxon>
        <taxon>Mucoromycota</taxon>
        <taxon>Glomeromycotina</taxon>
        <taxon>Glomeromycetes</taxon>
        <taxon>Paraglomerales</taxon>
        <taxon>Paraglomeraceae</taxon>
        <taxon>Paraglomus</taxon>
    </lineage>
</organism>
<sequence>MGKLRMLEMIVAALTFKNLIKNVKRDSFLLITAVKHSSTGNYVLTKTVKICGTEKTLFATTGSFQSSARLFPPQSIIGISSILNPRRHLPKSPFHFDDDYDTGVRLTDEQKSAQKQRLARQDSRMKFRLQLRQSGPLAKAVAVRSNLVAIESGTSRVNKSFFKAKFVSFHALVACLKLNICSSGRLPDDLSCEDVPTRNTYETRIPADSLDERLGDPFSIGPGQLYVYI</sequence>
<dbReference type="Proteomes" id="UP000789572">
    <property type="component" value="Unassembled WGS sequence"/>
</dbReference>
<evidence type="ECO:0000313" key="2">
    <source>
        <dbReference type="Proteomes" id="UP000789572"/>
    </source>
</evidence>
<evidence type="ECO:0000313" key="1">
    <source>
        <dbReference type="EMBL" id="CAG8563349.1"/>
    </source>
</evidence>
<dbReference type="AlphaFoldDB" id="A0A9N9BFY4"/>
<name>A0A9N9BFY4_9GLOM</name>
<accession>A0A9N9BFY4</accession>
<dbReference type="EMBL" id="CAJVPJ010000889">
    <property type="protein sequence ID" value="CAG8563349.1"/>
    <property type="molecule type" value="Genomic_DNA"/>
</dbReference>